<name>A0A9D5HI56_9LILI</name>
<evidence type="ECO:0000313" key="2">
    <source>
        <dbReference type="Proteomes" id="UP001085076"/>
    </source>
</evidence>
<evidence type="ECO:0000313" key="1">
    <source>
        <dbReference type="EMBL" id="KAJ0977431.1"/>
    </source>
</evidence>
<keyword evidence="2" id="KW-1185">Reference proteome</keyword>
<organism evidence="1 2">
    <name type="scientific">Dioscorea zingiberensis</name>
    <dbReference type="NCBI Taxonomy" id="325984"/>
    <lineage>
        <taxon>Eukaryota</taxon>
        <taxon>Viridiplantae</taxon>
        <taxon>Streptophyta</taxon>
        <taxon>Embryophyta</taxon>
        <taxon>Tracheophyta</taxon>
        <taxon>Spermatophyta</taxon>
        <taxon>Magnoliopsida</taxon>
        <taxon>Liliopsida</taxon>
        <taxon>Dioscoreales</taxon>
        <taxon>Dioscoreaceae</taxon>
        <taxon>Dioscorea</taxon>
    </lineage>
</organism>
<protein>
    <submittedName>
        <fullName evidence="1">Uncharacterized protein</fullName>
    </submittedName>
</protein>
<proteinExistence type="predicted"/>
<dbReference type="Proteomes" id="UP001085076">
    <property type="component" value="Miscellaneous, Linkage group lg03"/>
</dbReference>
<dbReference type="EMBL" id="JAGGNH010000003">
    <property type="protein sequence ID" value="KAJ0977431.1"/>
    <property type="molecule type" value="Genomic_DNA"/>
</dbReference>
<reference evidence="1" key="1">
    <citation type="submission" date="2021-03" db="EMBL/GenBank/DDBJ databases">
        <authorList>
            <person name="Li Z."/>
            <person name="Yang C."/>
        </authorList>
    </citation>
    <scope>NUCLEOTIDE SEQUENCE</scope>
    <source>
        <strain evidence="1">Dzin_1.0</strain>
        <tissue evidence="1">Leaf</tissue>
    </source>
</reference>
<comment type="caution">
    <text evidence="1">The sequence shown here is derived from an EMBL/GenBank/DDBJ whole genome shotgun (WGS) entry which is preliminary data.</text>
</comment>
<dbReference type="AlphaFoldDB" id="A0A9D5HI56"/>
<accession>A0A9D5HI56</accession>
<sequence length="72" mass="8151">MDKGVRDPENDRARLPFESKRGRALRIRRFSKARSDPQGRLYRECVWVWAALLSSPSPSSLTSPTSVCDSSL</sequence>
<reference evidence="1" key="2">
    <citation type="journal article" date="2022" name="Hortic Res">
        <title>The genome of Dioscorea zingiberensis sheds light on the biosynthesis, origin and evolution of the medicinally important diosgenin saponins.</title>
        <authorList>
            <person name="Li Y."/>
            <person name="Tan C."/>
            <person name="Li Z."/>
            <person name="Guo J."/>
            <person name="Li S."/>
            <person name="Chen X."/>
            <person name="Wang C."/>
            <person name="Dai X."/>
            <person name="Yang H."/>
            <person name="Song W."/>
            <person name="Hou L."/>
            <person name="Xu J."/>
            <person name="Tong Z."/>
            <person name="Xu A."/>
            <person name="Yuan X."/>
            <person name="Wang W."/>
            <person name="Yang Q."/>
            <person name="Chen L."/>
            <person name="Sun Z."/>
            <person name="Wang K."/>
            <person name="Pan B."/>
            <person name="Chen J."/>
            <person name="Bao Y."/>
            <person name="Liu F."/>
            <person name="Qi X."/>
            <person name="Gang D.R."/>
            <person name="Wen J."/>
            <person name="Li J."/>
        </authorList>
    </citation>
    <scope>NUCLEOTIDE SEQUENCE</scope>
    <source>
        <strain evidence="1">Dzin_1.0</strain>
    </source>
</reference>
<gene>
    <name evidence="1" type="ORF">J5N97_012905</name>
</gene>